<protein>
    <submittedName>
        <fullName evidence="1">Uncharacterized protein</fullName>
    </submittedName>
</protein>
<comment type="caution">
    <text evidence="1">The sequence shown here is derived from an EMBL/GenBank/DDBJ whole genome shotgun (WGS) entry which is preliminary data.</text>
</comment>
<dbReference type="EMBL" id="JAUIQD010000001">
    <property type="protein sequence ID" value="KAK3364105.1"/>
    <property type="molecule type" value="Genomic_DNA"/>
</dbReference>
<gene>
    <name evidence="1" type="ORF">B0T25DRAFT_563115</name>
</gene>
<dbReference type="AlphaFoldDB" id="A0AAJ0HWB7"/>
<reference evidence="1" key="2">
    <citation type="submission" date="2023-06" db="EMBL/GenBank/DDBJ databases">
        <authorList>
            <consortium name="Lawrence Berkeley National Laboratory"/>
            <person name="Haridas S."/>
            <person name="Hensen N."/>
            <person name="Bonometti L."/>
            <person name="Westerberg I."/>
            <person name="Brannstrom I.O."/>
            <person name="Guillou S."/>
            <person name="Cros-Aarteil S."/>
            <person name="Calhoun S."/>
            <person name="Kuo A."/>
            <person name="Mondo S."/>
            <person name="Pangilinan J."/>
            <person name="Riley R."/>
            <person name="Labutti K."/>
            <person name="Andreopoulos B."/>
            <person name="Lipzen A."/>
            <person name="Chen C."/>
            <person name="Yanf M."/>
            <person name="Daum C."/>
            <person name="Ng V."/>
            <person name="Clum A."/>
            <person name="Steindorff A."/>
            <person name="Ohm R."/>
            <person name="Martin F."/>
            <person name="Silar P."/>
            <person name="Natvig D."/>
            <person name="Lalanne C."/>
            <person name="Gautier V."/>
            <person name="Ament-Velasquez S.L."/>
            <person name="Kruys A."/>
            <person name="Hutchinson M.I."/>
            <person name="Powell A.J."/>
            <person name="Barry K."/>
            <person name="Miller A.N."/>
            <person name="Grigoriev I.V."/>
            <person name="Debuchy R."/>
            <person name="Gladieux P."/>
            <person name="Thoren M.H."/>
            <person name="Johannesson H."/>
        </authorList>
    </citation>
    <scope>NUCLEOTIDE SEQUENCE</scope>
    <source>
        <strain evidence="1">CBS 955.72</strain>
    </source>
</reference>
<reference evidence="1" key="1">
    <citation type="journal article" date="2023" name="Mol. Phylogenet. Evol.">
        <title>Genome-scale phylogeny and comparative genomics of the fungal order Sordariales.</title>
        <authorList>
            <person name="Hensen N."/>
            <person name="Bonometti L."/>
            <person name="Westerberg I."/>
            <person name="Brannstrom I.O."/>
            <person name="Guillou S."/>
            <person name="Cros-Aarteil S."/>
            <person name="Calhoun S."/>
            <person name="Haridas S."/>
            <person name="Kuo A."/>
            <person name="Mondo S."/>
            <person name="Pangilinan J."/>
            <person name="Riley R."/>
            <person name="LaButti K."/>
            <person name="Andreopoulos B."/>
            <person name="Lipzen A."/>
            <person name="Chen C."/>
            <person name="Yan M."/>
            <person name="Daum C."/>
            <person name="Ng V."/>
            <person name="Clum A."/>
            <person name="Steindorff A."/>
            <person name="Ohm R.A."/>
            <person name="Martin F."/>
            <person name="Silar P."/>
            <person name="Natvig D.O."/>
            <person name="Lalanne C."/>
            <person name="Gautier V."/>
            <person name="Ament-Velasquez S.L."/>
            <person name="Kruys A."/>
            <person name="Hutchinson M.I."/>
            <person name="Powell A.J."/>
            <person name="Barry K."/>
            <person name="Miller A.N."/>
            <person name="Grigoriev I.V."/>
            <person name="Debuchy R."/>
            <person name="Gladieux P."/>
            <person name="Hiltunen Thoren M."/>
            <person name="Johannesson H."/>
        </authorList>
    </citation>
    <scope>NUCLEOTIDE SEQUENCE</scope>
    <source>
        <strain evidence="1">CBS 955.72</strain>
    </source>
</reference>
<organism evidence="1 2">
    <name type="scientific">Lasiosphaeria hispida</name>
    <dbReference type="NCBI Taxonomy" id="260671"/>
    <lineage>
        <taxon>Eukaryota</taxon>
        <taxon>Fungi</taxon>
        <taxon>Dikarya</taxon>
        <taxon>Ascomycota</taxon>
        <taxon>Pezizomycotina</taxon>
        <taxon>Sordariomycetes</taxon>
        <taxon>Sordariomycetidae</taxon>
        <taxon>Sordariales</taxon>
        <taxon>Lasiosphaeriaceae</taxon>
        <taxon>Lasiosphaeria</taxon>
    </lineage>
</organism>
<evidence type="ECO:0000313" key="1">
    <source>
        <dbReference type="EMBL" id="KAK3364105.1"/>
    </source>
</evidence>
<sequence>MDKIITNLQQDQGSFAAALQIDQITKILNIYSKIDLTTFPGTSGVAFDSHAKEHNTQCHPDT</sequence>
<evidence type="ECO:0000313" key="2">
    <source>
        <dbReference type="Proteomes" id="UP001275084"/>
    </source>
</evidence>
<name>A0AAJ0HWB7_9PEZI</name>
<proteinExistence type="predicted"/>
<accession>A0AAJ0HWB7</accession>
<keyword evidence="2" id="KW-1185">Reference proteome</keyword>
<dbReference type="Proteomes" id="UP001275084">
    <property type="component" value="Unassembled WGS sequence"/>
</dbReference>